<evidence type="ECO:0000313" key="1">
    <source>
        <dbReference type="EMBL" id="KAI3775498.1"/>
    </source>
</evidence>
<comment type="caution">
    <text evidence="1">The sequence shown here is derived from an EMBL/GenBank/DDBJ whole genome shotgun (WGS) entry which is preliminary data.</text>
</comment>
<name>A0ACB9FX18_9ASTR</name>
<accession>A0ACB9FX18</accession>
<reference evidence="1 2" key="2">
    <citation type="journal article" date="2022" name="Mol. Ecol. Resour.">
        <title>The genomes of chicory, endive, great burdock and yacon provide insights into Asteraceae paleo-polyploidization history and plant inulin production.</title>
        <authorList>
            <person name="Fan W."/>
            <person name="Wang S."/>
            <person name="Wang H."/>
            <person name="Wang A."/>
            <person name="Jiang F."/>
            <person name="Liu H."/>
            <person name="Zhao H."/>
            <person name="Xu D."/>
            <person name="Zhang Y."/>
        </authorList>
    </citation>
    <scope>NUCLEOTIDE SEQUENCE [LARGE SCALE GENOMIC DNA]</scope>
    <source>
        <strain evidence="2">cv. Yunnan</strain>
        <tissue evidence="1">Leaves</tissue>
    </source>
</reference>
<proteinExistence type="predicted"/>
<protein>
    <submittedName>
        <fullName evidence="1">Uncharacterized protein</fullName>
    </submittedName>
</protein>
<dbReference type="Proteomes" id="UP001056120">
    <property type="component" value="Linkage Group LG16"/>
</dbReference>
<keyword evidence="2" id="KW-1185">Reference proteome</keyword>
<reference evidence="2" key="1">
    <citation type="journal article" date="2022" name="Mol. Ecol. Resour.">
        <title>The genomes of chicory, endive, great burdock and yacon provide insights into Asteraceae palaeo-polyploidization history and plant inulin production.</title>
        <authorList>
            <person name="Fan W."/>
            <person name="Wang S."/>
            <person name="Wang H."/>
            <person name="Wang A."/>
            <person name="Jiang F."/>
            <person name="Liu H."/>
            <person name="Zhao H."/>
            <person name="Xu D."/>
            <person name="Zhang Y."/>
        </authorList>
    </citation>
    <scope>NUCLEOTIDE SEQUENCE [LARGE SCALE GENOMIC DNA]</scope>
    <source>
        <strain evidence="2">cv. Yunnan</strain>
    </source>
</reference>
<organism evidence="1 2">
    <name type="scientific">Smallanthus sonchifolius</name>
    <dbReference type="NCBI Taxonomy" id="185202"/>
    <lineage>
        <taxon>Eukaryota</taxon>
        <taxon>Viridiplantae</taxon>
        <taxon>Streptophyta</taxon>
        <taxon>Embryophyta</taxon>
        <taxon>Tracheophyta</taxon>
        <taxon>Spermatophyta</taxon>
        <taxon>Magnoliopsida</taxon>
        <taxon>eudicotyledons</taxon>
        <taxon>Gunneridae</taxon>
        <taxon>Pentapetalae</taxon>
        <taxon>asterids</taxon>
        <taxon>campanulids</taxon>
        <taxon>Asterales</taxon>
        <taxon>Asteraceae</taxon>
        <taxon>Asteroideae</taxon>
        <taxon>Heliantheae alliance</taxon>
        <taxon>Millerieae</taxon>
        <taxon>Smallanthus</taxon>
    </lineage>
</organism>
<evidence type="ECO:0000313" key="2">
    <source>
        <dbReference type="Proteomes" id="UP001056120"/>
    </source>
</evidence>
<sequence length="154" mass="16780">MNQEQSSTNFSLINEKQLQGYDGRKAALYQSSREPLLCGFSPSDGGTKAEVRGEPPCVYSSGYPSAYAHRDYPYANAYSEVAKIARGARLEEFIPKEVAPHAIPLKKHLAKIVFCPPEKVNFAGDPFYEAAVASGAKVEVNGGVWVATPNGYLY</sequence>
<dbReference type="EMBL" id="CM042033">
    <property type="protein sequence ID" value="KAI3775498.1"/>
    <property type="molecule type" value="Genomic_DNA"/>
</dbReference>
<gene>
    <name evidence="1" type="ORF">L1987_50077</name>
</gene>